<evidence type="ECO:0000256" key="1">
    <source>
        <dbReference type="SAM" id="MobiDB-lite"/>
    </source>
</evidence>
<reference evidence="3" key="1">
    <citation type="submission" date="2021-03" db="EMBL/GenBank/DDBJ databases">
        <authorList>
            <person name="Tagirdzhanova G."/>
        </authorList>
    </citation>
    <scope>NUCLEOTIDE SEQUENCE</scope>
</reference>
<gene>
    <name evidence="3" type="ORF">IMSHALPRED_007036</name>
</gene>
<evidence type="ECO:0000256" key="2">
    <source>
        <dbReference type="SAM" id="Phobius"/>
    </source>
</evidence>
<comment type="caution">
    <text evidence="3">The sequence shown here is derived from an EMBL/GenBank/DDBJ whole genome shotgun (WGS) entry which is preliminary data.</text>
</comment>
<protein>
    <submittedName>
        <fullName evidence="3">Uncharacterized protein</fullName>
    </submittedName>
</protein>
<feature type="region of interest" description="Disordered" evidence="1">
    <location>
        <begin position="358"/>
        <end position="377"/>
    </location>
</feature>
<feature type="region of interest" description="Disordered" evidence="1">
    <location>
        <begin position="480"/>
        <end position="504"/>
    </location>
</feature>
<dbReference type="Proteomes" id="UP000664534">
    <property type="component" value="Unassembled WGS sequence"/>
</dbReference>
<feature type="compositionally biased region" description="Low complexity" evidence="1">
    <location>
        <begin position="368"/>
        <end position="377"/>
    </location>
</feature>
<keyword evidence="2" id="KW-1133">Transmembrane helix</keyword>
<keyword evidence="2" id="KW-0812">Transmembrane</keyword>
<evidence type="ECO:0000313" key="4">
    <source>
        <dbReference type="Proteomes" id="UP000664534"/>
    </source>
</evidence>
<name>A0A8H3FMY6_9LECA</name>
<dbReference type="OrthoDB" id="5373818at2759"/>
<keyword evidence="2" id="KW-0472">Membrane</keyword>
<feature type="transmembrane region" description="Helical" evidence="2">
    <location>
        <begin position="725"/>
        <end position="742"/>
    </location>
</feature>
<dbReference type="EMBL" id="CAJPDT010000044">
    <property type="protein sequence ID" value="CAF9926760.1"/>
    <property type="molecule type" value="Genomic_DNA"/>
</dbReference>
<feature type="transmembrane region" description="Helical" evidence="2">
    <location>
        <begin position="696"/>
        <end position="713"/>
    </location>
</feature>
<organism evidence="3 4">
    <name type="scientific">Imshaugia aleurites</name>
    <dbReference type="NCBI Taxonomy" id="172621"/>
    <lineage>
        <taxon>Eukaryota</taxon>
        <taxon>Fungi</taxon>
        <taxon>Dikarya</taxon>
        <taxon>Ascomycota</taxon>
        <taxon>Pezizomycotina</taxon>
        <taxon>Lecanoromycetes</taxon>
        <taxon>OSLEUM clade</taxon>
        <taxon>Lecanoromycetidae</taxon>
        <taxon>Lecanorales</taxon>
        <taxon>Lecanorineae</taxon>
        <taxon>Parmeliaceae</taxon>
        <taxon>Imshaugia</taxon>
    </lineage>
</organism>
<dbReference type="AlphaFoldDB" id="A0A8H3FMY6"/>
<keyword evidence="4" id="KW-1185">Reference proteome</keyword>
<proteinExistence type="predicted"/>
<sequence>MDATKEKIPDKHSRSHLTREALVIIGDHVVQLTEDDLADAEVQKAVFWEILGSHWPSRKMSGNMMQNMYEYFKRQMEAESSPFLSTGLGKLAPEIREKIFIELLATPPPYAGHVFASHSSGTERSSDTPMTFVDIEASWYKVAGTCRQIYLECQPLFFAAKAYYLAGPRYQAPFFFEPEFRRPLFRYENITALCLRDLVKRTAVYSPQRIDEVFSDPTNCLARYSTRQELEAMIIMQIPPYLALSLGKLMKLRTLSLCFKVGEEMEHVNFLFGLTGMRRGLVEFLDDRRWLIRPQSAEGIWKTQYACFTDADYRKDKDNQTIPFDLCEIELAVTDIDSRAPALQDGDERYVEVQIQRPPSHEPLEENGVGVPSGASSGPSDVGVFGTGSHQIQLETSHSHVDFDYLAEISEDEGGTIAELGPESRGSDVGVFGTGSHQYQLETSHSHVEDNHIAEISEDEGTVAELAPESLGSDLSGVVNPQSDHGLDSQTNTLTNQPRDNALPQTTSGALRIAQPGTESHQIEEFSFPRSSVAEPNCGSSDIENHQEVANQPILLHAKVGDSHDPKDTQAADQAPVVADLQRGCEFHAETEIGADEVQETFEEKMEAEDGRTKAKYLSSRRRMPFTDVVDTPCPYTEEEMESYEEWQRSGTTLQSAESTRVKFPPPTAQTIAEQPVIKTSVFPDPRAVLRYLLDFIRLLASLLILALLKVAIDPDDEHFCGQLIALYSAVVLVFLVTCVGIER</sequence>
<accession>A0A8H3FMY6</accession>
<evidence type="ECO:0000313" key="3">
    <source>
        <dbReference type="EMBL" id="CAF9926760.1"/>
    </source>
</evidence>